<accession>F2THR1</accession>
<organism evidence="1">
    <name type="scientific">Ajellomyces dermatitidis (strain ATCC 18188 / CBS 674.68)</name>
    <name type="common">Blastomyces dermatitidis</name>
    <dbReference type="NCBI Taxonomy" id="653446"/>
    <lineage>
        <taxon>Eukaryota</taxon>
        <taxon>Fungi</taxon>
        <taxon>Dikarya</taxon>
        <taxon>Ascomycota</taxon>
        <taxon>Pezizomycotina</taxon>
        <taxon>Eurotiomycetes</taxon>
        <taxon>Eurotiomycetidae</taxon>
        <taxon>Onygenales</taxon>
        <taxon>Ajellomycetaceae</taxon>
        <taxon>Blastomyces</taxon>
    </lineage>
</organism>
<protein>
    <submittedName>
        <fullName evidence="1">Uncharacterized protein</fullName>
    </submittedName>
</protein>
<dbReference type="EMBL" id="GG749438">
    <property type="protein sequence ID" value="EGE82774.2"/>
    <property type="molecule type" value="Genomic_DNA"/>
</dbReference>
<dbReference type="Proteomes" id="UP000007802">
    <property type="component" value="Unassembled WGS sequence"/>
</dbReference>
<name>F2THR1_AJEDA</name>
<dbReference type="AlphaFoldDB" id="F2THR1"/>
<gene>
    <name evidence="1" type="ORF">BDDG_05718</name>
</gene>
<evidence type="ECO:0000313" key="1">
    <source>
        <dbReference type="EMBL" id="EGE82774.2"/>
    </source>
</evidence>
<sequence length="128" mass="14229">MIDFEALRKHQSRLLVRQLGGVVMLGLKKGAKDKVAEHLHSGMGYLRHPWPLANLTDQFTTNLRSCPVTLPDVRAICFPDFSPTTSVGIYSDLKITAPSDSPMKGFSSAYPVNMYVKERMNSPPKTHA</sequence>
<dbReference type="HOGENOM" id="CLU_2412751_0_0_1"/>
<reference evidence="1" key="1">
    <citation type="submission" date="2010-03" db="EMBL/GenBank/DDBJ databases">
        <title>Annotation of Blastomyces dermatitidis strain ATCC 18188.</title>
        <authorList>
            <consortium name="The Broad Institute Genome Sequencing Platform"/>
            <consortium name="Broad Institute Genome Sequencing Center for Infectious Disease."/>
            <person name="Cuomo C."/>
            <person name="Klein B."/>
            <person name="Sullivan T."/>
            <person name="Heitman J."/>
            <person name="Young S."/>
            <person name="Zeng Q."/>
            <person name="Gargeya S."/>
            <person name="Alvarado L."/>
            <person name="Berlin A.M."/>
            <person name="Chapman S.B."/>
            <person name="Chen Z."/>
            <person name="Freedman E."/>
            <person name="Gellesch M."/>
            <person name="Goldberg J."/>
            <person name="Griggs A."/>
            <person name="Gujja S."/>
            <person name="Heilman E."/>
            <person name="Heiman D."/>
            <person name="Howarth C."/>
            <person name="Mehta T."/>
            <person name="Neiman D."/>
            <person name="Pearson M."/>
            <person name="Roberts A."/>
            <person name="Saif S."/>
            <person name="Shea T."/>
            <person name="Shenoy N."/>
            <person name="Sisk P."/>
            <person name="Stolte C."/>
            <person name="Sykes S."/>
            <person name="White J."/>
            <person name="Yandava C."/>
            <person name="Haas B."/>
            <person name="Nusbaum C."/>
            <person name="Birren B."/>
        </authorList>
    </citation>
    <scope>NUCLEOTIDE SEQUENCE [LARGE SCALE GENOMIC DNA]</scope>
    <source>
        <strain evidence="1">ATCC 18188</strain>
    </source>
</reference>
<proteinExistence type="predicted"/>